<comment type="caution">
    <text evidence="1">The sequence shown here is derived from an EMBL/GenBank/DDBJ whole genome shotgun (WGS) entry which is preliminary data.</text>
</comment>
<evidence type="ECO:0000313" key="1">
    <source>
        <dbReference type="EMBL" id="CBH74111.1"/>
    </source>
</evidence>
<dbReference type="EMBL" id="CABL01000001">
    <property type="protein sequence ID" value="CBH74111.1"/>
    <property type="molecule type" value="Genomic_DNA"/>
</dbReference>
<proteinExistence type="predicted"/>
<organism evidence="1">
    <name type="scientific">mine drainage metagenome</name>
    <dbReference type="NCBI Taxonomy" id="410659"/>
    <lineage>
        <taxon>unclassified sequences</taxon>
        <taxon>metagenomes</taxon>
        <taxon>ecological metagenomes</taxon>
    </lineage>
</organism>
<name>E6PCC8_9ZZZZ</name>
<reference evidence="1" key="1">
    <citation type="submission" date="2009-10" db="EMBL/GenBank/DDBJ databases">
        <title>Diversity of trophic interactions inside an arsenic-rich microbial ecosystem.</title>
        <authorList>
            <person name="Bertin P.N."/>
            <person name="Heinrich-Salmeron A."/>
            <person name="Pelletier E."/>
            <person name="Goulhen-Chollet F."/>
            <person name="Arsene-Ploetze F."/>
            <person name="Gallien S."/>
            <person name="Calteau A."/>
            <person name="Vallenet D."/>
            <person name="Casiot C."/>
            <person name="Chane-Woon-Ming B."/>
            <person name="Giloteaux L."/>
            <person name="Barakat M."/>
            <person name="Bonnefoy V."/>
            <person name="Bruneel O."/>
            <person name="Chandler M."/>
            <person name="Cleiss J."/>
            <person name="Duran R."/>
            <person name="Elbaz-Poulichet F."/>
            <person name="Fonknechten N."/>
            <person name="Lauga B."/>
            <person name="Mornico D."/>
            <person name="Ortet P."/>
            <person name="Schaeffer C."/>
            <person name="Siguier P."/>
            <person name="Alexander Thil Smith A."/>
            <person name="Van Dorsselaer A."/>
            <person name="Weissenbach J."/>
            <person name="Medigue C."/>
            <person name="Le Paslier D."/>
        </authorList>
    </citation>
    <scope>NUCLEOTIDE SEQUENCE</scope>
</reference>
<gene>
    <name evidence="1" type="ORF">CARN1_1998</name>
</gene>
<sequence>MRARTPSSVKEEDFFYVLRFRTAALAALLVPLVLFSACSGGAPGGVLPTAQHAGGMPALTGGTPSQAIGRRPVSVSCPATVLPPSAARIGIHTPPTQRLSGAPVLEPNGTTTLPANPDCGIGSARPKRTMAWSGCGDGAGADYGCDNMRTNPIDDGAYVWSGGCWSVFGNGSSLLSSTDCGGYYIWESNCQQMGLPTGCSLGSGGGLVPVGAPCQPITACAQGFNIGQLWGYIKGAFDPPQLYAVIFKPEHFWGRLSGKIGSLTSLESAIAANIQEQLLANPSLPEGWSTTSQTISMPYDNNGSTITIEYRPFFYGGEIWVGTVYIP</sequence>
<dbReference type="AlphaFoldDB" id="E6PCC8"/>
<accession>E6PCC8</accession>
<protein>
    <submittedName>
        <fullName evidence="1">Uncharacterized protein</fullName>
    </submittedName>
</protein>